<dbReference type="EMBL" id="JABSTQ010010281">
    <property type="protein sequence ID" value="KAG0422040.1"/>
    <property type="molecule type" value="Genomic_DNA"/>
</dbReference>
<reference evidence="1 2" key="1">
    <citation type="journal article" date="2020" name="Cell">
        <title>Large-Scale Comparative Analyses of Tick Genomes Elucidate Their Genetic Diversity and Vector Capacities.</title>
        <authorList>
            <consortium name="Tick Genome and Microbiome Consortium (TIGMIC)"/>
            <person name="Jia N."/>
            <person name="Wang J."/>
            <person name="Shi W."/>
            <person name="Du L."/>
            <person name="Sun Y."/>
            <person name="Zhan W."/>
            <person name="Jiang J.F."/>
            <person name="Wang Q."/>
            <person name="Zhang B."/>
            <person name="Ji P."/>
            <person name="Bell-Sakyi L."/>
            <person name="Cui X.M."/>
            <person name="Yuan T.T."/>
            <person name="Jiang B.G."/>
            <person name="Yang W.F."/>
            <person name="Lam T.T."/>
            <person name="Chang Q.C."/>
            <person name="Ding S.J."/>
            <person name="Wang X.J."/>
            <person name="Zhu J.G."/>
            <person name="Ruan X.D."/>
            <person name="Zhao L."/>
            <person name="Wei J.T."/>
            <person name="Ye R.Z."/>
            <person name="Que T.C."/>
            <person name="Du C.H."/>
            <person name="Zhou Y.H."/>
            <person name="Cheng J.X."/>
            <person name="Dai P.F."/>
            <person name="Guo W.B."/>
            <person name="Han X.H."/>
            <person name="Huang E.J."/>
            <person name="Li L.F."/>
            <person name="Wei W."/>
            <person name="Gao Y.C."/>
            <person name="Liu J.Z."/>
            <person name="Shao H.Z."/>
            <person name="Wang X."/>
            <person name="Wang C.C."/>
            <person name="Yang T.C."/>
            <person name="Huo Q.B."/>
            <person name="Li W."/>
            <person name="Chen H.Y."/>
            <person name="Chen S.E."/>
            <person name="Zhou L.G."/>
            <person name="Ni X.B."/>
            <person name="Tian J.H."/>
            <person name="Sheng Y."/>
            <person name="Liu T."/>
            <person name="Pan Y.S."/>
            <person name="Xia L.Y."/>
            <person name="Li J."/>
            <person name="Zhao F."/>
            <person name="Cao W.C."/>
        </authorList>
    </citation>
    <scope>NUCLEOTIDE SEQUENCE [LARGE SCALE GENOMIC DNA]</scope>
    <source>
        <strain evidence="1">Iper-2018</strain>
    </source>
</reference>
<gene>
    <name evidence="1" type="ORF">HPB47_002112</name>
</gene>
<evidence type="ECO:0000313" key="1">
    <source>
        <dbReference type="EMBL" id="KAG0422040.1"/>
    </source>
</evidence>
<evidence type="ECO:0000313" key="2">
    <source>
        <dbReference type="Proteomes" id="UP000805193"/>
    </source>
</evidence>
<organism evidence="1 2">
    <name type="scientific">Ixodes persulcatus</name>
    <name type="common">Taiga tick</name>
    <dbReference type="NCBI Taxonomy" id="34615"/>
    <lineage>
        <taxon>Eukaryota</taxon>
        <taxon>Metazoa</taxon>
        <taxon>Ecdysozoa</taxon>
        <taxon>Arthropoda</taxon>
        <taxon>Chelicerata</taxon>
        <taxon>Arachnida</taxon>
        <taxon>Acari</taxon>
        <taxon>Parasitiformes</taxon>
        <taxon>Ixodida</taxon>
        <taxon>Ixodoidea</taxon>
        <taxon>Ixodidae</taxon>
        <taxon>Ixodinae</taxon>
        <taxon>Ixodes</taxon>
    </lineage>
</organism>
<accession>A0AC60PNX7</accession>
<proteinExistence type="predicted"/>
<sequence>MSSDEEIAPRRKRNVQVIRDEDEQSGSGVESVAEDSGSDGDGGGAVESSSEDDSTGSSAEDGEEEEEESEWEEIPQELLIESCRSVASRAGASPALSVPDAAEDASNGSSASDGQAERCPICLNRFLGQEEGTPESCDHVFCLDCIQEWARNVNTCPVDRSVFRLILVRQGDKMVRQISVGSPEKEEEGEEEDLTYCEVCGNCDREDRLLLCDACDLGYHCECLTPPLDTVPVEEWYCPDCAPDHSQDEPLSGDAMAEFRELLATRFRPGNTGFRRAIARTRASETVRIRIQRRRAAVEDGSESSAALESSASRAPARQRSSATAKRRKTTRRRRRTTGKKGKSSARRKTTKAKSGKSKSGRSRKKTRRKSGKRKTRTTRRSRQSARPLAQPLSVRQRIAKRLGLARTPGSSLPLMRHVDLGMGRYSRNFSSQGQGPAHGLSLFGDRDELASLDGSCDEGSSGDMVSTRRVNPQVARARAKELLLRPAPPRDRVRTTLSRDSLEPCCGDILGKILGQMQSRSPCKNGLTQSVLQRNGSLDLRKVPPNTVQKRPRSPGSSTSTSPTQNHADHAVTAAAAPSKRASGDGTCLAASSAATFSGTSGDGASRPFGGDDGDNNHAGSGRDGCFYSMPPDEYVLGKKAKDRPKNGTDNVRESEEEVDIYSDIESLGDDCANHDVGNEDTNNNNNSNNNRDRAAFSADENTVKSPADHRAGGSGLRHRSAVENDDSSSSENELVIDEQENPVGNVVEEEEEGKGEGSEEEEAALEVASVRSPSPLEENGNISRDSGDIREVVQNGNSSAEEVDEEQQSVGSADGEEGSENGEGEEQLDVGKAAEDVHSPADESDASSPPPSPTAGNQQKENADQKDPDEREDENMEDVAEDAVDSVAEDAVDDVAEDVGGDVADDVTEVAGDTAEDVAEDATDDVGDVAGNEAADNIIDDVGEENEDGELEDDDASSPKEIESPEVDENPEEGIVDEPEPVVEIASPPEDPKEEVHDGLVRGLLDPSVTEDITSPEEEEEEEEGALEDSEEEGLVEDNDMEEVSEAGSADGLLDQMDDVVIVEPVKPRRKEEGRRSKKSKRKKEGCHHRKHRRCRNREEDEDREEGEIVEERSSCRRRKEQEEPDEFSELAPRINISELPRIPKLKRDKGGYSDSGVDSGSGGEISWKKLSKHSRERSYRDGKPKDEVILFKEREIKKREREKERAELLADDRSSRREEEKRAPKKERRPDRELYVRPDKKKDWHKERSHKDKSSSSSSSSHKDRKDKHKDKEKDKQSSSSGSKDHGHHSSKDRRNDSKDRKEHHRHSSSSRHRRDHSSERSSSKTRQKESRKEDRRESRRHEERETREPRESRESRDSRRGQEEKIKVAVEKDYWKEKHERRKDRSPSPFLEVEPTPIESKEVIAKGDSIIINVNFNRRKEAKPPSPEERDSHRSRDSRSRKRALSPEYDLTDSEDDDSRKKGRLAADMDGRRDDDDESDLGEEDDDRSSIYDDGASSESDYEEKPASPLEAQESPAEEKPSKQDTTPEPLLLPSPPVVQLSPESSPPPSPPSPPEDNSYDPTELPPLPPEPEPARQPTRQQPAAPPTPTAVPPVTVAATPTTTAVPSLHLPPPPSFLAPPRSLVVANLHGAWAPTAAPVILGLRAPFVPPALGAILAPPPGMLPPPMMRVLPPTAVTATTTAAAAALPLASGAAATAPKPDHTEVVDMEVDSPYSPPDSPPHGDSFGKEVAKEADRVVSAFDALLPALAAAERKGRSKGSKKHGRTSSKDRKHIVHFTVDKGRAAIGSLVSTFKVDKSSMRMDESQLKILDELPSSAVEMQVKEK</sequence>
<keyword evidence="2" id="KW-1185">Reference proteome</keyword>
<feature type="non-terminal residue" evidence="1">
    <location>
        <position position="1830"/>
    </location>
</feature>
<dbReference type="Proteomes" id="UP000805193">
    <property type="component" value="Unassembled WGS sequence"/>
</dbReference>
<comment type="caution">
    <text evidence="1">The sequence shown here is derived from an EMBL/GenBank/DDBJ whole genome shotgun (WGS) entry which is preliminary data.</text>
</comment>
<protein>
    <submittedName>
        <fullName evidence="1">Uncharacterized protein</fullName>
    </submittedName>
</protein>
<name>A0AC60PNX7_IXOPE</name>